<evidence type="ECO:0000313" key="2">
    <source>
        <dbReference type="Proteomes" id="UP000196005"/>
    </source>
</evidence>
<sequence length="191" mass="22088">MKNMKLLSWIFFGLLCAVQLGVIAFQILSYERILKEGEVFYLKVSPLDPYDPFRGRYVTLRFDTATKAPLAEDETMREHSKAYAIFEHSDQKDSIKEIRFTKPLSGNFLEVNVHPLYQGMTQKEDLSRLVSFSLPFDRFYMREELAPKAEKVLRQNSGITVRAKLRILEGKGVIEDLMVADTPLSQFVLEK</sequence>
<dbReference type="Pfam" id="PF14345">
    <property type="entry name" value="GDYXXLXY"/>
    <property type="match status" value="1"/>
</dbReference>
<dbReference type="AlphaFoldDB" id="A0A1Y0HPT8"/>
<protein>
    <recommendedName>
        <fullName evidence="3">GDYXXLXY domain-containing protein</fullName>
    </recommendedName>
</protein>
<accession>A0A1Y0HPT8</accession>
<name>A0A1Y0HPT8_9BACT</name>
<organism evidence="1 2">
    <name type="scientific">Sulfurospirillum diekertiae</name>
    <dbReference type="NCBI Taxonomy" id="1854492"/>
    <lineage>
        <taxon>Bacteria</taxon>
        <taxon>Pseudomonadati</taxon>
        <taxon>Campylobacterota</taxon>
        <taxon>Epsilonproteobacteria</taxon>
        <taxon>Campylobacterales</taxon>
        <taxon>Sulfurospirillaceae</taxon>
        <taxon>Sulfurospirillum</taxon>
    </lineage>
</organism>
<dbReference type="RefSeq" id="WP_087439300.1">
    <property type="nucleotide sequence ID" value="NZ_CP021416.1"/>
</dbReference>
<reference evidence="2" key="1">
    <citation type="submission" date="2017-05" db="EMBL/GenBank/DDBJ databases">
        <title>Dechlorination kinetics govern the competition between two new strains of the genus Sulfurospirillum.</title>
        <authorList>
            <person name="Buttet G.F."/>
            <person name="Murray A.M."/>
            <person name="Goris T."/>
            <person name="Burion M."/>
            <person name="Lin B."/>
            <person name="Rolle M."/>
            <person name="Maillard J."/>
        </authorList>
    </citation>
    <scope>NUCLEOTIDE SEQUENCE [LARGE SCALE GENOMIC DNA]</scope>
    <source>
        <strain evidence="2">SL2-1</strain>
    </source>
</reference>
<dbReference type="EMBL" id="CP021416">
    <property type="protein sequence ID" value="ARU49566.1"/>
    <property type="molecule type" value="Genomic_DNA"/>
</dbReference>
<keyword evidence="2" id="KW-1185">Reference proteome</keyword>
<dbReference type="Proteomes" id="UP000196005">
    <property type="component" value="Chromosome"/>
</dbReference>
<dbReference type="OrthoDB" id="4868247at2"/>
<proteinExistence type="predicted"/>
<evidence type="ECO:0000313" key="1">
    <source>
        <dbReference type="EMBL" id="ARU49566.1"/>
    </source>
</evidence>
<gene>
    <name evidence="1" type="ORF">Sdiek1_2416</name>
</gene>
<dbReference type="KEGG" id="suls:Sdiek1_2416"/>
<dbReference type="InterPro" id="IPR025833">
    <property type="entry name" value="GDYXXLXY"/>
</dbReference>
<evidence type="ECO:0008006" key="3">
    <source>
        <dbReference type="Google" id="ProtNLM"/>
    </source>
</evidence>